<reference evidence="2 3" key="1">
    <citation type="submission" date="2022-03" db="EMBL/GenBank/DDBJ databases">
        <title>Pseudonocardia alaer sp. nov., a novel actinomycete isolated from reed forest soil.</title>
        <authorList>
            <person name="Wang L."/>
        </authorList>
    </citation>
    <scope>NUCLEOTIDE SEQUENCE [LARGE SCALE GENOMIC DNA]</scope>
    <source>
        <strain evidence="2 3">Y-16303</strain>
    </source>
</reference>
<protein>
    <submittedName>
        <fullName evidence="2">Uncharacterized protein</fullName>
    </submittedName>
</protein>
<dbReference type="RefSeq" id="WP_241035226.1">
    <property type="nucleotide sequence ID" value="NZ_BAAAJF010000018.1"/>
</dbReference>
<comment type="caution">
    <text evidence="2">The sequence shown here is derived from an EMBL/GenBank/DDBJ whole genome shotgun (WGS) entry which is preliminary data.</text>
</comment>
<sequence>MNLLATRARARLMELAWTVRARIGQVDERGGGRNTDEGFHISAGAIIAGTIAAGVGAFVANKLGVLK</sequence>
<keyword evidence="1" id="KW-1133">Transmembrane helix</keyword>
<feature type="transmembrane region" description="Helical" evidence="1">
    <location>
        <begin position="39"/>
        <end position="60"/>
    </location>
</feature>
<evidence type="ECO:0000313" key="2">
    <source>
        <dbReference type="EMBL" id="MCH6165194.1"/>
    </source>
</evidence>
<dbReference type="EMBL" id="JAKXMK010000004">
    <property type="protein sequence ID" value="MCH6165194.1"/>
    <property type="molecule type" value="Genomic_DNA"/>
</dbReference>
<evidence type="ECO:0000313" key="3">
    <source>
        <dbReference type="Proteomes" id="UP001299970"/>
    </source>
</evidence>
<keyword evidence="1" id="KW-0812">Transmembrane</keyword>
<evidence type="ECO:0000256" key="1">
    <source>
        <dbReference type="SAM" id="Phobius"/>
    </source>
</evidence>
<keyword evidence="3" id="KW-1185">Reference proteome</keyword>
<proteinExistence type="predicted"/>
<keyword evidence="1" id="KW-0472">Membrane</keyword>
<organism evidence="2 3">
    <name type="scientific">Pseudonocardia alaniniphila</name>
    <dbReference type="NCBI Taxonomy" id="75291"/>
    <lineage>
        <taxon>Bacteria</taxon>
        <taxon>Bacillati</taxon>
        <taxon>Actinomycetota</taxon>
        <taxon>Actinomycetes</taxon>
        <taxon>Pseudonocardiales</taxon>
        <taxon>Pseudonocardiaceae</taxon>
        <taxon>Pseudonocardia</taxon>
    </lineage>
</organism>
<name>A0ABS9T9H8_9PSEU</name>
<accession>A0ABS9T9H8</accession>
<dbReference type="Proteomes" id="UP001299970">
    <property type="component" value="Unassembled WGS sequence"/>
</dbReference>
<gene>
    <name evidence="2" type="ORF">MMF94_05820</name>
</gene>